<dbReference type="EMBL" id="KL218730">
    <property type="protein sequence ID" value="KFP07642.1"/>
    <property type="molecule type" value="Genomic_DNA"/>
</dbReference>
<dbReference type="Pfam" id="PF25517">
    <property type="entry name" value="DSRM_RDM1"/>
    <property type="match status" value="1"/>
</dbReference>
<protein>
    <submittedName>
        <fullName evidence="3">RAD52 motif-containing protein 1</fullName>
    </submittedName>
</protein>
<dbReference type="SUPFAM" id="SSF54768">
    <property type="entry name" value="dsRNA-binding domain-like"/>
    <property type="match status" value="1"/>
</dbReference>
<dbReference type="AlphaFoldDB" id="A0A091IHA0"/>
<dbReference type="Gene3D" id="3.30.390.80">
    <property type="entry name" value="DNA repair protein Rad52/59/22"/>
    <property type="match status" value="1"/>
</dbReference>
<dbReference type="GO" id="GO:0006310">
    <property type="term" value="P:DNA recombination"/>
    <property type="evidence" value="ECO:0007669"/>
    <property type="project" value="UniProtKB-ARBA"/>
</dbReference>
<sequence>QHSLYSAFSKFGLLYSVRAHSSAAGAGPGSYAILKFYSSGDARRAQRACNGQRLFQKSALKVCVCTKQKGFQQQGLALNSNKCQELANHYLGFNGWASRIITLQDVSGFDGENEEQSVKYLCAVEVTLPTHGVCTRGVALAEADVENTEDPLQFITASRRVQKLAVGKALSAAFQKILLVVLENGKVAVEYNSTQEELIDSLAEEELKGLVQVNEVSLEQFDCEEEVLSDLSFDDELPGQEMPSN</sequence>
<keyword evidence="4" id="KW-1185">Reference proteome</keyword>
<dbReference type="FunFam" id="3.30.390.80:FF:000002">
    <property type="entry name" value="RAD52 motif containing 1"/>
    <property type="match status" value="1"/>
</dbReference>
<accession>A0A091IHA0</accession>
<dbReference type="STRING" id="9244.A0A091IHA0"/>
<evidence type="ECO:0000259" key="2">
    <source>
        <dbReference type="Pfam" id="PF25517"/>
    </source>
</evidence>
<reference evidence="3 4" key="1">
    <citation type="submission" date="2014-04" db="EMBL/GenBank/DDBJ databases">
        <title>Genome evolution of avian class.</title>
        <authorList>
            <person name="Zhang G."/>
            <person name="Li C."/>
        </authorList>
    </citation>
    <scope>NUCLEOTIDE SEQUENCE [LARGE SCALE GENOMIC DNA]</scope>
    <source>
        <strain evidence="3">BGI_N300</strain>
    </source>
</reference>
<dbReference type="InterPro" id="IPR000504">
    <property type="entry name" value="RRM_dom"/>
</dbReference>
<evidence type="ECO:0000313" key="4">
    <source>
        <dbReference type="Proteomes" id="UP000054308"/>
    </source>
</evidence>
<dbReference type="GO" id="GO:0003723">
    <property type="term" value="F:RNA binding"/>
    <property type="evidence" value="ECO:0007669"/>
    <property type="project" value="InterPro"/>
</dbReference>
<feature type="non-terminal residue" evidence="3">
    <location>
        <position position="245"/>
    </location>
</feature>
<feature type="domain" description="RRM" evidence="1">
    <location>
        <begin position="2"/>
        <end position="57"/>
    </location>
</feature>
<name>A0A091IHA0_CALAN</name>
<dbReference type="GO" id="GO:0005730">
    <property type="term" value="C:nucleolus"/>
    <property type="evidence" value="ECO:0007669"/>
    <property type="project" value="TreeGrafter"/>
</dbReference>
<feature type="non-terminal residue" evidence="3">
    <location>
        <position position="1"/>
    </location>
</feature>
<feature type="domain" description="DM1" evidence="2">
    <location>
        <begin position="78"/>
        <end position="178"/>
    </location>
</feature>
<dbReference type="InterPro" id="IPR042525">
    <property type="entry name" value="Rad52_Rad59_Rad22_sf"/>
</dbReference>
<dbReference type="PANTHER" id="PTHR31164:SF1">
    <property type="entry name" value="RAD52 MOTIF-CONTAINING PROTEIN 1"/>
    <property type="match status" value="1"/>
</dbReference>
<organism evidence="3 4">
    <name type="scientific">Calypte anna</name>
    <name type="common">Anna's hummingbird</name>
    <name type="synonym">Archilochus anna</name>
    <dbReference type="NCBI Taxonomy" id="9244"/>
    <lineage>
        <taxon>Eukaryota</taxon>
        <taxon>Metazoa</taxon>
        <taxon>Chordata</taxon>
        <taxon>Craniata</taxon>
        <taxon>Vertebrata</taxon>
        <taxon>Euteleostomi</taxon>
        <taxon>Archelosauria</taxon>
        <taxon>Archosauria</taxon>
        <taxon>Dinosauria</taxon>
        <taxon>Saurischia</taxon>
        <taxon>Theropoda</taxon>
        <taxon>Coelurosauria</taxon>
        <taxon>Aves</taxon>
        <taxon>Neognathae</taxon>
        <taxon>Neoaves</taxon>
        <taxon>Strisores</taxon>
        <taxon>Apodiformes</taxon>
        <taxon>Trochilidae</taxon>
        <taxon>Calypte</taxon>
    </lineage>
</organism>
<proteinExistence type="predicted"/>
<gene>
    <name evidence="3" type="ORF">N300_07947</name>
</gene>
<evidence type="ECO:0000259" key="1">
    <source>
        <dbReference type="Pfam" id="PF00076"/>
    </source>
</evidence>
<evidence type="ECO:0000313" key="3">
    <source>
        <dbReference type="EMBL" id="KFP07642.1"/>
    </source>
</evidence>
<dbReference type="PANTHER" id="PTHR31164">
    <property type="entry name" value="RAD52 MOTIF-CONTAINING PROTEIN 1"/>
    <property type="match status" value="1"/>
</dbReference>
<dbReference type="InterPro" id="IPR040224">
    <property type="entry name" value="RDM1"/>
</dbReference>
<dbReference type="Proteomes" id="UP000054308">
    <property type="component" value="Unassembled WGS sequence"/>
</dbReference>
<dbReference type="GO" id="GO:0006302">
    <property type="term" value="P:double-strand break repair"/>
    <property type="evidence" value="ECO:0007669"/>
    <property type="project" value="UniProtKB-ARBA"/>
</dbReference>
<dbReference type="Pfam" id="PF00076">
    <property type="entry name" value="RRM_1"/>
    <property type="match status" value="1"/>
</dbReference>
<dbReference type="InterPro" id="IPR057652">
    <property type="entry name" value="DSRM_RDM1"/>
</dbReference>